<evidence type="ECO:0000313" key="1">
    <source>
        <dbReference type="EMBL" id="PYH48810.1"/>
    </source>
</evidence>
<keyword evidence="2" id="KW-1185">Reference proteome</keyword>
<evidence type="ECO:0000313" key="2">
    <source>
        <dbReference type="Proteomes" id="UP000248349"/>
    </source>
</evidence>
<protein>
    <submittedName>
        <fullName evidence="1">Uncharacterized protein</fullName>
    </submittedName>
</protein>
<dbReference type="AlphaFoldDB" id="A0A318ZXI1"/>
<sequence>MMEERMRNSTIPMLNGDINGGCRKTIHLQIGVSDARPCVTGNQPLLLSQHMRKAWAVILSKYIGSSTVAFGVYMSEATSSQYRASIEQWRIRDEQHLSMQEAVRCIASEQCQDGKFDPRSMPGTCLSLQWTEQDEISGQELLEPLAPFLSVGARAHLYSSSH</sequence>
<organism evidence="1 2">
    <name type="scientific">Aspergillus saccharolyticus JOP 1030-1</name>
    <dbReference type="NCBI Taxonomy" id="1450539"/>
    <lineage>
        <taxon>Eukaryota</taxon>
        <taxon>Fungi</taxon>
        <taxon>Dikarya</taxon>
        <taxon>Ascomycota</taxon>
        <taxon>Pezizomycotina</taxon>
        <taxon>Eurotiomycetes</taxon>
        <taxon>Eurotiomycetidae</taxon>
        <taxon>Eurotiales</taxon>
        <taxon>Aspergillaceae</taxon>
        <taxon>Aspergillus</taxon>
        <taxon>Aspergillus subgen. Circumdati</taxon>
    </lineage>
</organism>
<dbReference type="EMBL" id="KZ821220">
    <property type="protein sequence ID" value="PYH48810.1"/>
    <property type="molecule type" value="Genomic_DNA"/>
</dbReference>
<gene>
    <name evidence="1" type="ORF">BP01DRAFT_353112</name>
</gene>
<dbReference type="GeneID" id="37075322"/>
<reference evidence="1 2" key="1">
    <citation type="submission" date="2016-12" db="EMBL/GenBank/DDBJ databases">
        <title>The genomes of Aspergillus section Nigri reveals drivers in fungal speciation.</title>
        <authorList>
            <consortium name="DOE Joint Genome Institute"/>
            <person name="Vesth T.C."/>
            <person name="Nybo J."/>
            <person name="Theobald S."/>
            <person name="Brandl J."/>
            <person name="Frisvad J.C."/>
            <person name="Nielsen K.F."/>
            <person name="Lyhne E.K."/>
            <person name="Kogle M.E."/>
            <person name="Kuo A."/>
            <person name="Riley R."/>
            <person name="Clum A."/>
            <person name="Nolan M."/>
            <person name="Lipzen A."/>
            <person name="Salamov A."/>
            <person name="Henrissat B."/>
            <person name="Wiebenga A."/>
            <person name="De Vries R.P."/>
            <person name="Grigoriev I.V."/>
            <person name="Mortensen U.H."/>
            <person name="Andersen M.R."/>
            <person name="Baker S.E."/>
        </authorList>
    </citation>
    <scope>NUCLEOTIDE SEQUENCE [LARGE SCALE GENOMIC DNA]</scope>
    <source>
        <strain evidence="1 2">JOP 1030-1</strain>
    </source>
</reference>
<proteinExistence type="predicted"/>
<name>A0A318ZXI1_9EURO</name>
<dbReference type="Proteomes" id="UP000248349">
    <property type="component" value="Unassembled WGS sequence"/>
</dbReference>
<accession>A0A318ZXI1</accession>
<dbReference type="RefSeq" id="XP_025434792.1">
    <property type="nucleotide sequence ID" value="XM_025574094.1"/>
</dbReference>